<accession>A0A327RGZ3</accession>
<proteinExistence type="predicted"/>
<keyword evidence="1" id="KW-0732">Signal</keyword>
<reference evidence="2 3" key="1">
    <citation type="submission" date="2018-06" db="EMBL/GenBank/DDBJ databases">
        <title>Genomic Encyclopedia of Archaeal and Bacterial Type Strains, Phase II (KMG-II): from individual species to whole genera.</title>
        <authorList>
            <person name="Goeker M."/>
        </authorList>
    </citation>
    <scope>NUCLEOTIDE SEQUENCE [LARGE SCALE GENOMIC DNA]</scope>
    <source>
        <strain evidence="2 3">DSM 24464</strain>
    </source>
</reference>
<evidence type="ECO:0000313" key="2">
    <source>
        <dbReference type="EMBL" id="RAJ12997.1"/>
    </source>
</evidence>
<dbReference type="EMBL" id="QLLO01000008">
    <property type="protein sequence ID" value="RAJ12997.1"/>
    <property type="molecule type" value="Genomic_DNA"/>
</dbReference>
<dbReference type="AlphaFoldDB" id="A0A327RGZ3"/>
<dbReference type="InterPro" id="IPR008969">
    <property type="entry name" value="CarboxyPept-like_regulatory"/>
</dbReference>
<dbReference type="SUPFAM" id="SSF49464">
    <property type="entry name" value="Carboxypeptidase regulatory domain-like"/>
    <property type="match status" value="1"/>
</dbReference>
<dbReference type="Pfam" id="PF13715">
    <property type="entry name" value="CarbopepD_reg_2"/>
    <property type="match status" value="1"/>
</dbReference>
<organism evidence="2 3">
    <name type="scientific">Olleya aquimaris</name>
    <dbReference type="NCBI Taxonomy" id="639310"/>
    <lineage>
        <taxon>Bacteria</taxon>
        <taxon>Pseudomonadati</taxon>
        <taxon>Bacteroidota</taxon>
        <taxon>Flavobacteriia</taxon>
        <taxon>Flavobacteriales</taxon>
        <taxon>Flavobacteriaceae</taxon>
    </lineage>
</organism>
<keyword evidence="2" id="KW-0645">Protease</keyword>
<evidence type="ECO:0000313" key="3">
    <source>
        <dbReference type="Proteomes" id="UP000248703"/>
    </source>
</evidence>
<evidence type="ECO:0000256" key="1">
    <source>
        <dbReference type="SAM" id="SignalP"/>
    </source>
</evidence>
<keyword evidence="2" id="KW-0378">Hydrolase</keyword>
<dbReference type="Proteomes" id="UP000248703">
    <property type="component" value="Unassembled WGS sequence"/>
</dbReference>
<protein>
    <submittedName>
        <fullName evidence="2">Carboxypeptidase-like protein</fullName>
    </submittedName>
</protein>
<dbReference type="GO" id="GO:0004180">
    <property type="term" value="F:carboxypeptidase activity"/>
    <property type="evidence" value="ECO:0007669"/>
    <property type="project" value="UniProtKB-KW"/>
</dbReference>
<feature type="chain" id="PRO_5016437292" evidence="1">
    <location>
        <begin position="27"/>
        <end position="418"/>
    </location>
</feature>
<sequence>MKRLFFTQKNTFLTLLFLICGVFSYAQNTQEFKGKILDKDTSKALALADLTVNNSNISTITNNEGEFILKVPEDLLDNSVSISYLGYKKLDVPLSEFKTIDTKIYLEQAATVLAEIDLVVPKDARTLVSKTLSLKGENYFSENVFMTGFYRETIKKRNKNASLSEAVVTINKQSYTSNRNDGITLIKARKNTDYSRLDTIALKLQGGPFSSLYTDVIKYPKFIFTDDNMDDYNFSFDRSTQIDNRLVYVVNFKQNNNVFSPMYSGKLYIDANTYALTSAVYSLNVENREEASKLFVRKKPRQAKVYPTEASYRVNYKTKNGKWYFGYSNILLTFKVNWKNRLFNSKYTLQSEMAITDWNIDENLLTNKDTKRLRPTSILQDQASGFSDPNFWGEYNIIEPEKSIESAIKKISKNLKKV</sequence>
<feature type="signal peptide" evidence="1">
    <location>
        <begin position="1"/>
        <end position="26"/>
    </location>
</feature>
<keyword evidence="2" id="KW-0121">Carboxypeptidase</keyword>
<dbReference type="OrthoDB" id="1413766at2"/>
<dbReference type="RefSeq" id="WP_111660550.1">
    <property type="nucleotide sequence ID" value="NZ_QLLO01000008.1"/>
</dbReference>
<keyword evidence="3" id="KW-1185">Reference proteome</keyword>
<comment type="caution">
    <text evidence="2">The sequence shown here is derived from an EMBL/GenBank/DDBJ whole genome shotgun (WGS) entry which is preliminary data.</text>
</comment>
<gene>
    <name evidence="2" type="ORF">LY08_02279</name>
</gene>
<name>A0A327RGZ3_9FLAO</name>